<dbReference type="Proteomes" id="UP000694005">
    <property type="component" value="Chromosome A06"/>
</dbReference>
<evidence type="ECO:0000256" key="1">
    <source>
        <dbReference type="PROSITE-ProRule" id="PRU00024"/>
    </source>
</evidence>
<dbReference type="AlphaFoldDB" id="A0A3P5YZF7"/>
<gene>
    <name evidence="4" type="ORF">BRAA06T27285Z</name>
    <name evidence="3" type="ORF">BRAPAZ1V2_A06P51860.2</name>
</gene>
<name>A0A3P5YZF7_BRACM</name>
<dbReference type="EMBL" id="LR031569">
    <property type="protein sequence ID" value="VDC68745.1"/>
    <property type="molecule type" value="Genomic_DNA"/>
</dbReference>
<dbReference type="Gramene" id="A06p51860.2_BraZ1">
    <property type="protein sequence ID" value="A06p51860.2_BraZ1.CDS"/>
    <property type="gene ID" value="A06g51860.2_BraZ1"/>
</dbReference>
<dbReference type="PROSITE" id="PS50119">
    <property type="entry name" value="ZF_BBOX"/>
    <property type="match status" value="1"/>
</dbReference>
<dbReference type="GO" id="GO:0008270">
    <property type="term" value="F:zinc ion binding"/>
    <property type="evidence" value="ECO:0007669"/>
    <property type="project" value="UniProtKB-KW"/>
</dbReference>
<proteinExistence type="predicted"/>
<dbReference type="PANTHER" id="PTHR31065:SF41">
    <property type="entry name" value="PLATZ TRANSCRIPTION FACTOR FAMILY PROTEIN"/>
    <property type="match status" value="1"/>
</dbReference>
<sequence>MLSILGVKEQQFMLTSEKRTVDGDWIATLLSLEFFGTCVDHKHLRKNEKNVFCIDCNVEICRHCCNTEAHFVHRRLQICKYVYQDVLRLLDIQHYFDCSEIQTYKINGEKAIHLNSRPQAKDARPSTKSKNAASCVTCKRYIQDRPNRFCSISCKISSGPPKKRKFCFSSEVEQSVLEKEHYNQEGSLEEKKSSISSLTDVSEDSEALLSSNLSLRPFTRLLKRKGISQRSPLH</sequence>
<reference evidence="4" key="1">
    <citation type="submission" date="2018-11" db="EMBL/GenBank/DDBJ databases">
        <authorList>
            <consortium name="Genoscope - CEA"/>
            <person name="William W."/>
        </authorList>
    </citation>
    <scope>NUCLEOTIDE SEQUENCE</scope>
</reference>
<protein>
    <recommendedName>
        <fullName evidence="2">B box-type domain-containing protein</fullName>
    </recommendedName>
</protein>
<accession>A0A3P5YZF7</accession>
<evidence type="ECO:0000259" key="2">
    <source>
        <dbReference type="PROSITE" id="PS50119"/>
    </source>
</evidence>
<evidence type="ECO:0000313" key="3">
    <source>
        <dbReference type="EMBL" id="CAG7872946.1"/>
    </source>
</evidence>
<dbReference type="EMBL" id="LS974622">
    <property type="protein sequence ID" value="CAG7872946.1"/>
    <property type="molecule type" value="Genomic_DNA"/>
</dbReference>
<dbReference type="Pfam" id="PF04640">
    <property type="entry name" value="PLATZ"/>
    <property type="match status" value="1"/>
</dbReference>
<organism evidence="4">
    <name type="scientific">Brassica campestris</name>
    <name type="common">Field mustard</name>
    <dbReference type="NCBI Taxonomy" id="3711"/>
    <lineage>
        <taxon>Eukaryota</taxon>
        <taxon>Viridiplantae</taxon>
        <taxon>Streptophyta</taxon>
        <taxon>Embryophyta</taxon>
        <taxon>Tracheophyta</taxon>
        <taxon>Spermatophyta</taxon>
        <taxon>Magnoliopsida</taxon>
        <taxon>eudicotyledons</taxon>
        <taxon>Gunneridae</taxon>
        <taxon>Pentapetalae</taxon>
        <taxon>rosids</taxon>
        <taxon>malvids</taxon>
        <taxon>Brassicales</taxon>
        <taxon>Brassicaceae</taxon>
        <taxon>Brassiceae</taxon>
        <taxon>Brassica</taxon>
    </lineage>
</organism>
<keyword evidence="1" id="KW-0479">Metal-binding</keyword>
<dbReference type="InterPro" id="IPR000315">
    <property type="entry name" value="Znf_B-box"/>
</dbReference>
<dbReference type="PANTHER" id="PTHR31065">
    <property type="entry name" value="PLATZ TRANSCRIPTION FACTOR FAMILY PROTEIN"/>
    <property type="match status" value="1"/>
</dbReference>
<keyword evidence="1" id="KW-0863">Zinc-finger</keyword>
<evidence type="ECO:0000313" key="4">
    <source>
        <dbReference type="EMBL" id="VDC68745.1"/>
    </source>
</evidence>
<feature type="domain" description="B box-type" evidence="2">
    <location>
        <begin position="38"/>
        <end position="78"/>
    </location>
</feature>
<keyword evidence="1" id="KW-0862">Zinc</keyword>
<dbReference type="InterPro" id="IPR006734">
    <property type="entry name" value="PLATZ"/>
</dbReference>